<keyword evidence="4 15" id="KW-0378">Hydrolase</keyword>
<dbReference type="PANTHER" id="PTHR11070">
    <property type="entry name" value="UVRD / RECB / PCRA DNA HELICASE FAMILY MEMBER"/>
    <property type="match status" value="1"/>
</dbReference>
<comment type="catalytic activity">
    <reaction evidence="14">
        <text>ATP + H2O = ADP + phosphate + H(+)</text>
        <dbReference type="Rhea" id="RHEA:13065"/>
        <dbReference type="ChEBI" id="CHEBI:15377"/>
        <dbReference type="ChEBI" id="CHEBI:15378"/>
        <dbReference type="ChEBI" id="CHEBI:30616"/>
        <dbReference type="ChEBI" id="CHEBI:43474"/>
        <dbReference type="ChEBI" id="CHEBI:456216"/>
        <dbReference type="EC" id="5.6.2.4"/>
    </reaction>
</comment>
<dbReference type="InParanoid" id="Q02D20"/>
<dbReference type="PROSITE" id="PS51198">
    <property type="entry name" value="UVRD_HELICASE_ATP_BIND"/>
    <property type="match status" value="1"/>
</dbReference>
<dbReference type="Gene3D" id="3.90.320.10">
    <property type="match status" value="1"/>
</dbReference>
<dbReference type="Pfam" id="PF12705">
    <property type="entry name" value="PDDEXK_1"/>
    <property type="match status" value="1"/>
</dbReference>
<dbReference type="Pfam" id="PF00580">
    <property type="entry name" value="UvrD-helicase"/>
    <property type="match status" value="1"/>
</dbReference>
<dbReference type="InterPro" id="IPR011335">
    <property type="entry name" value="Restrct_endonuc-II-like"/>
</dbReference>
<dbReference type="GO" id="GO:0005829">
    <property type="term" value="C:cytosol"/>
    <property type="evidence" value="ECO:0007669"/>
    <property type="project" value="TreeGrafter"/>
</dbReference>
<dbReference type="eggNOG" id="COG1074">
    <property type="taxonomic scope" value="Bacteria"/>
</dbReference>
<evidence type="ECO:0000256" key="13">
    <source>
        <dbReference type="ARBA" id="ARBA00034923"/>
    </source>
</evidence>
<evidence type="ECO:0000256" key="11">
    <source>
        <dbReference type="ARBA" id="ARBA00034617"/>
    </source>
</evidence>
<evidence type="ECO:0000259" key="16">
    <source>
        <dbReference type="PROSITE" id="PS51198"/>
    </source>
</evidence>
<evidence type="ECO:0000313" key="18">
    <source>
        <dbReference type="EMBL" id="ABJ81046.1"/>
    </source>
</evidence>
<evidence type="ECO:0000256" key="10">
    <source>
        <dbReference type="ARBA" id="ARBA00023235"/>
    </source>
</evidence>
<evidence type="ECO:0000259" key="17">
    <source>
        <dbReference type="PROSITE" id="PS51217"/>
    </source>
</evidence>
<evidence type="ECO:0000256" key="5">
    <source>
        <dbReference type="ARBA" id="ARBA00022806"/>
    </source>
</evidence>
<feature type="domain" description="UvrD-like helicase ATP-binding" evidence="16">
    <location>
        <begin position="1"/>
        <end position="418"/>
    </location>
</feature>
<dbReference type="InterPro" id="IPR011604">
    <property type="entry name" value="PDDEXK-like_dom_sf"/>
</dbReference>
<keyword evidence="1" id="KW-0540">Nuclease</keyword>
<dbReference type="KEGG" id="sus:Acid_0030"/>
<dbReference type="FunCoup" id="Q02D20">
    <property type="interactions" value="87"/>
</dbReference>
<protein>
    <recommendedName>
        <fullName evidence="12">DNA 3'-5' helicase</fullName>
        <ecNumber evidence="12">5.6.2.4</ecNumber>
    </recommendedName>
    <alternativeName>
        <fullName evidence="13">DNA 3'-5' helicase II</fullName>
    </alternativeName>
</protein>
<dbReference type="PANTHER" id="PTHR11070:SF2">
    <property type="entry name" value="ATP-DEPENDENT DNA HELICASE SRS2"/>
    <property type="match status" value="1"/>
</dbReference>
<dbReference type="InterPro" id="IPR038726">
    <property type="entry name" value="PDDEXK_AddAB-type"/>
</dbReference>
<dbReference type="InterPro" id="IPR014017">
    <property type="entry name" value="DNA_helicase_UvrD-like_C"/>
</dbReference>
<name>Q02D20_SOLUE</name>
<keyword evidence="7 15" id="KW-0067">ATP-binding</keyword>
<proteinExistence type="predicted"/>
<evidence type="ECO:0000256" key="7">
    <source>
        <dbReference type="ARBA" id="ARBA00022840"/>
    </source>
</evidence>
<dbReference type="InterPro" id="IPR014016">
    <property type="entry name" value="UvrD-like_ATP-bd"/>
</dbReference>
<evidence type="ECO:0000256" key="6">
    <source>
        <dbReference type="ARBA" id="ARBA00022839"/>
    </source>
</evidence>
<dbReference type="Pfam" id="PF13361">
    <property type="entry name" value="UvrD_C"/>
    <property type="match status" value="1"/>
</dbReference>
<evidence type="ECO:0000256" key="1">
    <source>
        <dbReference type="ARBA" id="ARBA00022722"/>
    </source>
</evidence>
<accession>Q02D20</accession>
<evidence type="ECO:0000256" key="2">
    <source>
        <dbReference type="ARBA" id="ARBA00022741"/>
    </source>
</evidence>
<dbReference type="SUPFAM" id="SSF52540">
    <property type="entry name" value="P-loop containing nucleoside triphosphate hydrolases"/>
    <property type="match status" value="1"/>
</dbReference>
<dbReference type="SUPFAM" id="SSF52980">
    <property type="entry name" value="Restriction endonuclease-like"/>
    <property type="match status" value="1"/>
</dbReference>
<keyword evidence="2 15" id="KW-0547">Nucleotide-binding</keyword>
<dbReference type="Gene3D" id="3.40.50.300">
    <property type="entry name" value="P-loop containing nucleotide triphosphate hydrolases"/>
    <property type="match status" value="3"/>
</dbReference>
<keyword evidence="10" id="KW-0413">Isomerase</keyword>
<dbReference type="InterPro" id="IPR000212">
    <property type="entry name" value="DNA_helicase_UvrD/REP"/>
</dbReference>
<evidence type="ECO:0000256" key="15">
    <source>
        <dbReference type="PROSITE-ProRule" id="PRU00560"/>
    </source>
</evidence>
<dbReference type="InterPro" id="IPR027417">
    <property type="entry name" value="P-loop_NTPase"/>
</dbReference>
<evidence type="ECO:0000256" key="12">
    <source>
        <dbReference type="ARBA" id="ARBA00034808"/>
    </source>
</evidence>
<evidence type="ECO:0000256" key="4">
    <source>
        <dbReference type="ARBA" id="ARBA00022801"/>
    </source>
</evidence>
<dbReference type="AlphaFoldDB" id="Q02D20"/>
<dbReference type="EC" id="5.6.2.4" evidence="12"/>
<dbReference type="PROSITE" id="PS51217">
    <property type="entry name" value="UVRD_HELICASE_CTER"/>
    <property type="match status" value="1"/>
</dbReference>
<reference evidence="18" key="1">
    <citation type="submission" date="2006-10" db="EMBL/GenBank/DDBJ databases">
        <title>Complete sequence of Solibacter usitatus Ellin6076.</title>
        <authorList>
            <consortium name="US DOE Joint Genome Institute"/>
            <person name="Copeland A."/>
            <person name="Lucas S."/>
            <person name="Lapidus A."/>
            <person name="Barry K."/>
            <person name="Detter J.C."/>
            <person name="Glavina del Rio T."/>
            <person name="Hammon N."/>
            <person name="Israni S."/>
            <person name="Dalin E."/>
            <person name="Tice H."/>
            <person name="Pitluck S."/>
            <person name="Thompson L.S."/>
            <person name="Brettin T."/>
            <person name="Bruce D."/>
            <person name="Han C."/>
            <person name="Tapia R."/>
            <person name="Gilna P."/>
            <person name="Schmutz J."/>
            <person name="Larimer F."/>
            <person name="Land M."/>
            <person name="Hauser L."/>
            <person name="Kyrpides N."/>
            <person name="Mikhailova N."/>
            <person name="Janssen P.H."/>
            <person name="Kuske C.R."/>
            <person name="Richardson P."/>
        </authorList>
    </citation>
    <scope>NUCLEOTIDE SEQUENCE</scope>
    <source>
        <strain evidence="18">Ellin6076</strain>
    </source>
</reference>
<keyword evidence="8" id="KW-0238">DNA-binding</keyword>
<keyword evidence="3" id="KW-0227">DNA damage</keyword>
<dbReference type="Gene3D" id="1.10.486.10">
    <property type="entry name" value="PCRA, domain 4"/>
    <property type="match status" value="1"/>
</dbReference>
<evidence type="ECO:0000256" key="9">
    <source>
        <dbReference type="ARBA" id="ARBA00023204"/>
    </source>
</evidence>
<dbReference type="HOGENOM" id="CLU_001114_1_1_0"/>
<evidence type="ECO:0000256" key="3">
    <source>
        <dbReference type="ARBA" id="ARBA00022763"/>
    </source>
</evidence>
<gene>
    <name evidence="18" type="ordered locus">Acid_0030</name>
</gene>
<keyword evidence="5 15" id="KW-0347">Helicase</keyword>
<dbReference type="GO" id="GO:0043138">
    <property type="term" value="F:3'-5' DNA helicase activity"/>
    <property type="evidence" value="ECO:0007669"/>
    <property type="project" value="UniProtKB-EC"/>
</dbReference>
<feature type="domain" description="UvrD-like helicase C-terminal" evidence="17">
    <location>
        <begin position="422"/>
        <end position="721"/>
    </location>
</feature>
<dbReference type="GO" id="GO:0003677">
    <property type="term" value="F:DNA binding"/>
    <property type="evidence" value="ECO:0007669"/>
    <property type="project" value="UniProtKB-KW"/>
</dbReference>
<organism evidence="18">
    <name type="scientific">Solibacter usitatus (strain Ellin6076)</name>
    <dbReference type="NCBI Taxonomy" id="234267"/>
    <lineage>
        <taxon>Bacteria</taxon>
        <taxon>Pseudomonadati</taxon>
        <taxon>Acidobacteriota</taxon>
        <taxon>Terriglobia</taxon>
        <taxon>Bryobacterales</taxon>
        <taxon>Solibacteraceae</taxon>
        <taxon>Candidatus Solibacter</taxon>
    </lineage>
</organism>
<keyword evidence="9" id="KW-0234">DNA repair</keyword>
<sequence>MSRAGTGADLERSWVVEASAGTGKTTALVDRMVEVIAAGTPVETIVAVTFTHAAAGNMKLRVRHELERRRAAETDEAIRLRLADAARSLDRAFIGTIHAFCAQLLRRRPVEAQVDPVFQELAQADALRVFGRMFRRWIEGKLARPSPALSRALARMEWRTEPLEELRKAAWNLTEWRDFDAAWQKRPFDRDARMARLLDKAEATLRVGGRKESLRPLGEFVERVRRAREAGRLDGDRVESDLLRLPAELRWVKGKDAAVAAWEELRAAIEEFRCEADADLAAHLRDELWEVVGHYQEEKRRAGQLDFMDLLLCARELLRHDGARADLQRVYQRIFVDEFQDTDPLQAEILLLLASGDAAERDWRKVTPAPGKLYVVGDPKQSIYRFRRADARLFHRVCSDLLAGGVAERKLTSSTRSTAAIQSFVNAAFERSIENYLPLEGGVEAPEGQPSVVALPMPEPYGSRNISNVKIDACSPDAVAGFIQWLCNESGWKVRDRSRGWVPVRPEHVCILFRRFTNYGTDLTQEYVRCLEARGIAHLLVGSKSFHRREEVGTLRTALRAVEWPDDELSVFAVLRGSLFAVMDDVLLRFKNAHGGFHPMKELPEELDEEFAPIAEAFGILSELHRRRNFRPLADTIHELLEKTRAHAGFAFRKGGERVLANVYRLTDLARSFEVSGAATSFRSFVEYLEAEYDGSDTSEAPVLEQEGGGVQLMTVHKAKGLEFPVVILADLTAKLTGPQGADRYSEPELRLCAQRLLWCAPWELVDAAELEAKADEEEALRVAYVAATRARDLLVVAALGEEEREGGWLSPLHEALYPEKERWRNSEEAPGCPPFGWSTVLNRPPEYEEEVSVKPGLHRPKAGGHGVVWFDPLVAKRGAVSTEGVENEQVLNGTAQQAADGLRVYEEWRGKRAARIAEGGVPRIRTKVAQSVSRADEAAGIVVETVTLPGVAGRPGGRKFGLVVHEILQRAESADEIAGLAAVWGRRHGASEPEIAAAGEAALAALAAIVVPEGAKRYREMPVMVRLEDGTIVDGRVDCAWSDGTQWVVIDYKTDRREKRNVAQVQLYGLALQRATGLPARGVVLEI</sequence>
<dbReference type="GO" id="GO:0005524">
    <property type="term" value="F:ATP binding"/>
    <property type="evidence" value="ECO:0007669"/>
    <property type="project" value="UniProtKB-UniRule"/>
</dbReference>
<dbReference type="STRING" id="234267.Acid_0030"/>
<keyword evidence="6" id="KW-0269">Exonuclease</keyword>
<feature type="binding site" evidence="15">
    <location>
        <begin position="18"/>
        <end position="25"/>
    </location>
    <ligand>
        <name>ATP</name>
        <dbReference type="ChEBI" id="CHEBI:30616"/>
    </ligand>
</feature>
<dbReference type="GO" id="GO:0004527">
    <property type="term" value="F:exonuclease activity"/>
    <property type="evidence" value="ECO:0007669"/>
    <property type="project" value="UniProtKB-KW"/>
</dbReference>
<evidence type="ECO:0000256" key="14">
    <source>
        <dbReference type="ARBA" id="ARBA00048988"/>
    </source>
</evidence>
<comment type="catalytic activity">
    <reaction evidence="11">
        <text>Couples ATP hydrolysis with the unwinding of duplex DNA by translocating in the 3'-5' direction.</text>
        <dbReference type="EC" id="5.6.2.4"/>
    </reaction>
</comment>
<dbReference type="GO" id="GO:0000725">
    <property type="term" value="P:recombinational repair"/>
    <property type="evidence" value="ECO:0007669"/>
    <property type="project" value="TreeGrafter"/>
</dbReference>
<evidence type="ECO:0000256" key="8">
    <source>
        <dbReference type="ARBA" id="ARBA00023125"/>
    </source>
</evidence>
<dbReference type="EMBL" id="CP000473">
    <property type="protein sequence ID" value="ABJ81046.1"/>
    <property type="molecule type" value="Genomic_DNA"/>
</dbReference>